<gene>
    <name evidence="1" type="ORF">S06H3_49624</name>
</gene>
<organism evidence="1">
    <name type="scientific">marine sediment metagenome</name>
    <dbReference type="NCBI Taxonomy" id="412755"/>
    <lineage>
        <taxon>unclassified sequences</taxon>
        <taxon>metagenomes</taxon>
        <taxon>ecological metagenomes</taxon>
    </lineage>
</organism>
<sequence>MKLIITAKEALDRGIWDKLCNFKGINIWAINEGLMDDDDEIVLTEDEARSLGLIGGNHGKTS</sequence>
<name>X1MZB5_9ZZZZ</name>
<comment type="caution">
    <text evidence="1">The sequence shown here is derived from an EMBL/GenBank/DDBJ whole genome shotgun (WGS) entry which is preliminary data.</text>
</comment>
<evidence type="ECO:0000313" key="1">
    <source>
        <dbReference type="EMBL" id="GAI36643.1"/>
    </source>
</evidence>
<dbReference type="EMBL" id="BARV01031347">
    <property type="protein sequence ID" value="GAI36643.1"/>
    <property type="molecule type" value="Genomic_DNA"/>
</dbReference>
<reference evidence="1" key="1">
    <citation type="journal article" date="2014" name="Front. Microbiol.">
        <title>High frequency of phylogenetically diverse reductive dehalogenase-homologous genes in deep subseafloor sedimentary metagenomes.</title>
        <authorList>
            <person name="Kawai M."/>
            <person name="Futagami T."/>
            <person name="Toyoda A."/>
            <person name="Takaki Y."/>
            <person name="Nishi S."/>
            <person name="Hori S."/>
            <person name="Arai W."/>
            <person name="Tsubouchi T."/>
            <person name="Morono Y."/>
            <person name="Uchiyama I."/>
            <person name="Ito T."/>
            <person name="Fujiyama A."/>
            <person name="Inagaki F."/>
            <person name="Takami H."/>
        </authorList>
    </citation>
    <scope>NUCLEOTIDE SEQUENCE</scope>
    <source>
        <strain evidence="1">Expedition CK06-06</strain>
    </source>
</reference>
<accession>X1MZB5</accession>
<dbReference type="AlphaFoldDB" id="X1MZB5"/>
<proteinExistence type="predicted"/>
<protein>
    <submittedName>
        <fullName evidence="1">Uncharacterized protein</fullName>
    </submittedName>
</protein>